<geneLocation type="mitochondrion" evidence="2"/>
<reference evidence="2" key="1">
    <citation type="submission" date="2013-09" db="EMBL/GenBank/DDBJ databases">
        <title>The mitochondrial genome sequence of Ganoderma sinense.</title>
        <authorList>
            <person name="Qian J."/>
        </authorList>
    </citation>
    <scope>NUCLEOTIDE SEQUENCE</scope>
</reference>
<organism evidence="2">
    <name type="scientific">Ganoderma sinense</name>
    <dbReference type="NCBI Taxonomy" id="36075"/>
    <lineage>
        <taxon>Eukaryota</taxon>
        <taxon>Fungi</taxon>
        <taxon>Dikarya</taxon>
        <taxon>Basidiomycota</taxon>
        <taxon>Agaricomycotina</taxon>
        <taxon>Agaricomycetes</taxon>
        <taxon>Polyporales</taxon>
        <taxon>Polyporaceae</taxon>
        <taxon>Ganoderma</taxon>
    </lineage>
</organism>
<dbReference type="RefSeq" id="YP_008854757.1">
    <property type="nucleotide sequence ID" value="NC_022933.1"/>
</dbReference>
<evidence type="ECO:0000313" key="2">
    <source>
        <dbReference type="EMBL" id="AHA41757.1"/>
    </source>
</evidence>
<protein>
    <submittedName>
        <fullName evidence="2">Uncharacterized protein</fullName>
    </submittedName>
</protein>
<name>V5KVR0_9APHY</name>
<feature type="transmembrane region" description="Helical" evidence="1">
    <location>
        <begin position="108"/>
        <end position="130"/>
    </location>
</feature>
<keyword evidence="1" id="KW-0812">Transmembrane</keyword>
<dbReference type="GeneID" id="17728440"/>
<gene>
    <name evidence="2" type="primary">orf190</name>
    <name evidence="2" type="ORF">Gasi_Mp47</name>
</gene>
<feature type="transmembrane region" description="Helical" evidence="1">
    <location>
        <begin position="142"/>
        <end position="160"/>
    </location>
</feature>
<dbReference type="AlphaFoldDB" id="V5KVR0"/>
<sequence>MFIKIKNTIKLILSNYYKILKLQTGYNGMNLFQSFLILIFGILTLFLREDIFISLNNYPKILILIWFSGIFYSLFVGINLLCRLTLIPLMGIPFFKKEIKKNKEVLKFFIAYLIFNISLIVFSILVLIRLSTFYLNYHGDSFYGFMLYELTLILFIVSLGEKNSLKNIWPSILLRCLIGNLNSDFRLLSL</sequence>
<keyword evidence="1" id="KW-0472">Membrane</keyword>
<keyword evidence="1" id="KW-1133">Transmembrane helix</keyword>
<accession>V5KVR0</accession>
<feature type="transmembrane region" description="Helical" evidence="1">
    <location>
        <begin position="28"/>
        <end position="47"/>
    </location>
</feature>
<evidence type="ECO:0000256" key="1">
    <source>
        <dbReference type="SAM" id="Phobius"/>
    </source>
</evidence>
<keyword evidence="2" id="KW-0496">Mitochondrion</keyword>
<proteinExistence type="predicted"/>
<feature type="transmembrane region" description="Helical" evidence="1">
    <location>
        <begin position="63"/>
        <end position="87"/>
    </location>
</feature>
<dbReference type="EMBL" id="KF673550">
    <property type="protein sequence ID" value="AHA41757.1"/>
    <property type="molecule type" value="Genomic_DNA"/>
</dbReference>